<feature type="binding site" evidence="7">
    <location>
        <begin position="151"/>
        <end position="155"/>
    </location>
    <ligand>
        <name>NADP(+)</name>
        <dbReference type="ChEBI" id="CHEBI:58349"/>
    </ligand>
</feature>
<protein>
    <recommendedName>
        <fullName evidence="8">3-oxoacyl-[acyl-carrier-protein] reductase</fullName>
        <ecNumber evidence="8">1.1.1.100</ecNumber>
    </recommendedName>
</protein>
<feature type="active site" description="Proton acceptor" evidence="6">
    <location>
        <position position="151"/>
    </location>
</feature>
<dbReference type="NCBIfam" id="NF009466">
    <property type="entry name" value="PRK12826.1-2"/>
    <property type="match status" value="1"/>
</dbReference>
<dbReference type="NCBIfam" id="NF005559">
    <property type="entry name" value="PRK07231.1"/>
    <property type="match status" value="1"/>
</dbReference>
<reference evidence="10 11" key="1">
    <citation type="submission" date="2020-01" db="EMBL/GenBank/DDBJ databases">
        <title>Genomes assembled from Gulf of Kutch pelagic sediment metagenomes.</title>
        <authorList>
            <person name="Chandrashekar M."/>
            <person name="Mahajan M.S."/>
            <person name="Dave K.J."/>
            <person name="Vatsa P."/>
            <person name="Nathani N.M."/>
        </authorList>
    </citation>
    <scope>NUCLEOTIDE SEQUENCE [LARGE SCALE GENOMIC DNA]</scope>
    <source>
        <strain evidence="10">KS3-K002</strain>
    </source>
</reference>
<dbReference type="SMART" id="SM00822">
    <property type="entry name" value="PKS_KR"/>
    <property type="match status" value="1"/>
</dbReference>
<keyword evidence="8" id="KW-0443">Lipid metabolism</keyword>
<dbReference type="Gene3D" id="3.40.50.720">
    <property type="entry name" value="NAD(P)-binding Rossmann-like Domain"/>
    <property type="match status" value="1"/>
</dbReference>
<comment type="similarity">
    <text evidence="2 8">Belongs to the short-chain dehydrogenases/reductases (SDR) family.</text>
</comment>
<dbReference type="PROSITE" id="PS00061">
    <property type="entry name" value="ADH_SHORT"/>
    <property type="match status" value="1"/>
</dbReference>
<keyword evidence="4 8" id="KW-0560">Oxidoreductase</keyword>
<dbReference type="Pfam" id="PF13561">
    <property type="entry name" value="adh_short_C2"/>
    <property type="match status" value="1"/>
</dbReference>
<dbReference type="PANTHER" id="PTHR42760:SF133">
    <property type="entry name" value="3-OXOACYL-[ACYL-CARRIER-PROTEIN] REDUCTASE"/>
    <property type="match status" value="1"/>
</dbReference>
<name>A0AAE4Z7I8_9BACT</name>
<dbReference type="InterPro" id="IPR057326">
    <property type="entry name" value="KR_dom"/>
</dbReference>
<evidence type="ECO:0000256" key="6">
    <source>
        <dbReference type="PIRSR" id="PIRSR611284-1"/>
    </source>
</evidence>
<dbReference type="EMBL" id="JAACAK010000067">
    <property type="protein sequence ID" value="NIR75230.1"/>
    <property type="molecule type" value="Genomic_DNA"/>
</dbReference>
<dbReference type="GO" id="GO:0006633">
    <property type="term" value="P:fatty acid biosynthetic process"/>
    <property type="evidence" value="ECO:0007669"/>
    <property type="project" value="UniProtKB-KW"/>
</dbReference>
<dbReference type="PANTHER" id="PTHR42760">
    <property type="entry name" value="SHORT-CHAIN DEHYDROGENASES/REDUCTASES FAMILY MEMBER"/>
    <property type="match status" value="1"/>
</dbReference>
<gene>
    <name evidence="10" type="primary">fabG</name>
    <name evidence="10" type="ORF">GWO12_08975</name>
</gene>
<feature type="binding site" evidence="7">
    <location>
        <position position="86"/>
    </location>
    <ligand>
        <name>NADP(+)</name>
        <dbReference type="ChEBI" id="CHEBI:58349"/>
    </ligand>
</feature>
<dbReference type="AlphaFoldDB" id="A0AAE4Z7I8"/>
<keyword evidence="8" id="KW-0444">Lipid biosynthesis</keyword>
<evidence type="ECO:0000256" key="8">
    <source>
        <dbReference type="RuleBase" id="RU366074"/>
    </source>
</evidence>
<comment type="pathway">
    <text evidence="8">Lipid metabolism; fatty acid biosynthesis.</text>
</comment>
<keyword evidence="8" id="KW-0275">Fatty acid biosynthesis</keyword>
<evidence type="ECO:0000256" key="7">
    <source>
        <dbReference type="PIRSR" id="PIRSR611284-2"/>
    </source>
</evidence>
<proteinExistence type="inferred from homology"/>
<dbReference type="EC" id="1.1.1.100" evidence="8"/>
<dbReference type="GO" id="GO:0004316">
    <property type="term" value="F:3-oxoacyl-[acyl-carrier-protein] reductase (NADPH) activity"/>
    <property type="evidence" value="ECO:0007669"/>
    <property type="project" value="UniProtKB-UniRule"/>
</dbReference>
<feature type="binding site" evidence="7">
    <location>
        <begin position="13"/>
        <end position="16"/>
    </location>
    <ligand>
        <name>NADP(+)</name>
        <dbReference type="ChEBI" id="CHEBI:58349"/>
    </ligand>
</feature>
<dbReference type="PRINTS" id="PR00081">
    <property type="entry name" value="GDHRDH"/>
</dbReference>
<feature type="binding site" evidence="7">
    <location>
        <position position="184"/>
    </location>
    <ligand>
        <name>NADP(+)</name>
        <dbReference type="ChEBI" id="CHEBI:58349"/>
    </ligand>
</feature>
<dbReference type="CDD" id="cd05333">
    <property type="entry name" value="BKR_SDR_c"/>
    <property type="match status" value="1"/>
</dbReference>
<keyword evidence="8" id="KW-0276">Fatty acid metabolism</keyword>
<organism evidence="10 11">
    <name type="scientific">Candidatus Kutchimonas denitrificans</name>
    <dbReference type="NCBI Taxonomy" id="3056748"/>
    <lineage>
        <taxon>Bacteria</taxon>
        <taxon>Pseudomonadati</taxon>
        <taxon>Gemmatimonadota</taxon>
        <taxon>Gemmatimonadia</taxon>
        <taxon>Candidatus Palauibacterales</taxon>
        <taxon>Candidatus Palauibacteraceae</taxon>
        <taxon>Candidatus Kutchimonas</taxon>
    </lineage>
</organism>
<comment type="function">
    <text evidence="1 8">Catalyzes the NADPH-dependent reduction of beta-ketoacyl-ACP substrates to beta-hydroxyacyl-ACP products, the first reductive step in the elongation cycle of fatty acid biosynthesis.</text>
</comment>
<dbReference type="PRINTS" id="PR00080">
    <property type="entry name" value="SDRFAMILY"/>
</dbReference>
<dbReference type="FunFam" id="3.40.50.720:FF:000115">
    <property type="entry name" value="3-oxoacyl-[acyl-carrier-protein] reductase FabG"/>
    <property type="match status" value="1"/>
</dbReference>
<dbReference type="NCBIfam" id="TIGR01830">
    <property type="entry name" value="3oxo_ACP_reduc"/>
    <property type="match status" value="1"/>
</dbReference>
<dbReference type="GO" id="GO:0048038">
    <property type="term" value="F:quinone binding"/>
    <property type="evidence" value="ECO:0007669"/>
    <property type="project" value="TreeGrafter"/>
</dbReference>
<evidence type="ECO:0000259" key="9">
    <source>
        <dbReference type="SMART" id="SM00822"/>
    </source>
</evidence>
<evidence type="ECO:0000256" key="5">
    <source>
        <dbReference type="ARBA" id="ARBA00048508"/>
    </source>
</evidence>
<feature type="binding site" evidence="7">
    <location>
        <begin position="59"/>
        <end position="60"/>
    </location>
    <ligand>
        <name>NADP(+)</name>
        <dbReference type="ChEBI" id="CHEBI:58349"/>
    </ligand>
</feature>
<evidence type="ECO:0000313" key="11">
    <source>
        <dbReference type="Proteomes" id="UP000702544"/>
    </source>
</evidence>
<dbReference type="GO" id="GO:0051287">
    <property type="term" value="F:NAD binding"/>
    <property type="evidence" value="ECO:0007669"/>
    <property type="project" value="UniProtKB-UniRule"/>
</dbReference>
<evidence type="ECO:0000256" key="2">
    <source>
        <dbReference type="ARBA" id="ARBA00006484"/>
    </source>
</evidence>
<accession>A0AAE4Z7I8</accession>
<evidence type="ECO:0000256" key="4">
    <source>
        <dbReference type="ARBA" id="ARBA00023002"/>
    </source>
</evidence>
<comment type="catalytic activity">
    <reaction evidence="5 8">
        <text>a (3R)-hydroxyacyl-[ACP] + NADP(+) = a 3-oxoacyl-[ACP] + NADPH + H(+)</text>
        <dbReference type="Rhea" id="RHEA:17397"/>
        <dbReference type="Rhea" id="RHEA-COMP:9916"/>
        <dbReference type="Rhea" id="RHEA-COMP:9945"/>
        <dbReference type="ChEBI" id="CHEBI:15378"/>
        <dbReference type="ChEBI" id="CHEBI:57783"/>
        <dbReference type="ChEBI" id="CHEBI:58349"/>
        <dbReference type="ChEBI" id="CHEBI:78776"/>
        <dbReference type="ChEBI" id="CHEBI:78827"/>
        <dbReference type="EC" id="1.1.1.100"/>
    </reaction>
</comment>
<evidence type="ECO:0000313" key="10">
    <source>
        <dbReference type="EMBL" id="NIR75230.1"/>
    </source>
</evidence>
<dbReference type="Proteomes" id="UP000702544">
    <property type="component" value="Unassembled WGS sequence"/>
</dbReference>
<dbReference type="InterPro" id="IPR036291">
    <property type="entry name" value="NAD(P)-bd_dom_sf"/>
</dbReference>
<keyword evidence="3 7" id="KW-0521">NADP</keyword>
<dbReference type="SUPFAM" id="SSF51735">
    <property type="entry name" value="NAD(P)-binding Rossmann-fold domains"/>
    <property type="match status" value="1"/>
</dbReference>
<comment type="subunit">
    <text evidence="8">Homotetramer.</text>
</comment>
<sequence>MKELEGAVAVITGGFRGIGLATAKQLADAGAAVAVLDMDESGKESAEAELPGGRAYICNVTELEDVNTAVDAVTEELGPITVLVNNAGVTRDNLLLRMKDDEWNLVLDVNLRGTFLMTRAVSKGMIKERAGSIVNLASVVGVMGNAGQANYASAKAGIIGFTKAVAKELAPRGVRANAVAPGFIDTAMTQKLPKKARETLMGQIPLGKLGEPEDVARVIRFLAGPASSYITGQVLVVDGGMVM</sequence>
<dbReference type="InterPro" id="IPR011284">
    <property type="entry name" value="3oxo_ACP_reduc"/>
</dbReference>
<dbReference type="InterPro" id="IPR002347">
    <property type="entry name" value="SDR_fam"/>
</dbReference>
<comment type="caution">
    <text evidence="10">The sequence shown here is derived from an EMBL/GenBank/DDBJ whole genome shotgun (WGS) entry which is preliminary data.</text>
</comment>
<evidence type="ECO:0000256" key="1">
    <source>
        <dbReference type="ARBA" id="ARBA00002607"/>
    </source>
</evidence>
<feature type="domain" description="Ketoreductase" evidence="9">
    <location>
        <begin position="7"/>
        <end position="186"/>
    </location>
</feature>
<dbReference type="InterPro" id="IPR020904">
    <property type="entry name" value="Sc_DH/Rdtase_CS"/>
</dbReference>
<evidence type="ECO:0000256" key="3">
    <source>
        <dbReference type="ARBA" id="ARBA00022857"/>
    </source>
</evidence>